<evidence type="ECO:0000313" key="4">
    <source>
        <dbReference type="EMBL" id="MDP8566992.1"/>
    </source>
</evidence>
<gene>
    <name evidence="4" type="ORF">Q9291_03925</name>
</gene>
<protein>
    <submittedName>
        <fullName evidence="4">Chemotaxis protein</fullName>
    </submittedName>
</protein>
<dbReference type="PANTHER" id="PTHR43531">
    <property type="entry name" value="PROTEIN ICFG"/>
    <property type="match status" value="1"/>
</dbReference>
<evidence type="ECO:0000256" key="2">
    <source>
        <dbReference type="ARBA" id="ARBA00029447"/>
    </source>
</evidence>
<accession>A0ABT9JR03</accession>
<feature type="region of interest" description="Disordered" evidence="3">
    <location>
        <begin position="78"/>
        <end position="139"/>
    </location>
</feature>
<name>A0ABT9JR03_9PROT</name>
<reference evidence="5" key="1">
    <citation type="journal article" date="2019" name="Int. J. Syst. Evol. Microbiol.">
        <title>The Global Catalogue of Microorganisms (GCM) 10K type strain sequencing project: providing services to taxonomists for standard genome sequencing and annotation.</title>
        <authorList>
            <consortium name="The Broad Institute Genomics Platform"/>
            <consortium name="The Broad Institute Genome Sequencing Center for Infectious Disease"/>
            <person name="Wu L."/>
            <person name="Ma J."/>
        </authorList>
    </citation>
    <scope>NUCLEOTIDE SEQUENCE [LARGE SCALE GENOMIC DNA]</scope>
    <source>
        <strain evidence="5">VKM B-3159</strain>
    </source>
</reference>
<dbReference type="PANTHER" id="PTHR43531:SF14">
    <property type="entry name" value="METHYL-ACCEPTING CHEMOTAXIS PROTEIN I-RELATED"/>
    <property type="match status" value="1"/>
</dbReference>
<feature type="non-terminal residue" evidence="4">
    <location>
        <position position="1"/>
    </location>
</feature>
<sequence>SSVQRVADIISEISAASAEQNTGIDQVNQAVTSMDETTQQNAALVEEAAAAAESLVDQANQLADVISQFKLDGRVQSGGVSASYQRAPQTSRTVSKTFTAKSTQSMSGGGGAKPVAVSAPAPARTVAKTGTDDGDWEEF</sequence>
<proteinExistence type="inferred from homology"/>
<keyword evidence="5" id="KW-1185">Reference proteome</keyword>
<feature type="compositionally biased region" description="Low complexity" evidence="3">
    <location>
        <begin position="113"/>
        <end position="127"/>
    </location>
</feature>
<dbReference type="EMBL" id="JAVCAP010000006">
    <property type="protein sequence ID" value="MDP8566992.1"/>
    <property type="molecule type" value="Genomic_DNA"/>
</dbReference>
<comment type="similarity">
    <text evidence="2">Belongs to the methyl-accepting chemotaxis (MCP) protein family.</text>
</comment>
<organism evidence="4 5">
    <name type="scientific">Methylophilus aquaticus</name>
    <dbReference type="NCBI Taxonomy" id="1971610"/>
    <lineage>
        <taxon>Bacteria</taxon>
        <taxon>Pseudomonadati</taxon>
        <taxon>Pseudomonadota</taxon>
        <taxon>Betaproteobacteria</taxon>
        <taxon>Nitrosomonadales</taxon>
        <taxon>Methylophilaceae</taxon>
        <taxon>Methylophilus</taxon>
    </lineage>
</organism>
<dbReference type="InterPro" id="IPR051310">
    <property type="entry name" value="MCP_chemotaxis"/>
</dbReference>
<evidence type="ECO:0000256" key="1">
    <source>
        <dbReference type="ARBA" id="ARBA00022481"/>
    </source>
</evidence>
<dbReference type="Gene3D" id="1.10.287.950">
    <property type="entry name" value="Methyl-accepting chemotaxis protein"/>
    <property type="match status" value="1"/>
</dbReference>
<comment type="caution">
    <text evidence="4">The sequence shown here is derived from an EMBL/GenBank/DDBJ whole genome shotgun (WGS) entry which is preliminary data.</text>
</comment>
<keyword evidence="1" id="KW-0488">Methylation</keyword>
<evidence type="ECO:0000313" key="5">
    <source>
        <dbReference type="Proteomes" id="UP001225906"/>
    </source>
</evidence>
<evidence type="ECO:0000256" key="3">
    <source>
        <dbReference type="SAM" id="MobiDB-lite"/>
    </source>
</evidence>
<feature type="compositionally biased region" description="Polar residues" evidence="3">
    <location>
        <begin position="78"/>
        <end position="106"/>
    </location>
</feature>
<dbReference type="Proteomes" id="UP001225906">
    <property type="component" value="Unassembled WGS sequence"/>
</dbReference>
<dbReference type="SUPFAM" id="SSF58104">
    <property type="entry name" value="Methyl-accepting chemotaxis protein (MCP) signaling domain"/>
    <property type="match status" value="1"/>
</dbReference>